<dbReference type="CDD" id="cd00563">
    <property type="entry name" value="Dtyr_deacylase"/>
    <property type="match status" value="1"/>
</dbReference>
<sequence>MIALLQRVKQASVDVNEQCIAQIDQGLLVFVGIEKGDSSELIARLVERVINYRLFADADDKMNLSVKDINGGLLLVPQFTLAANTQKGLRPSFASAAPPDIGYQLFNEFVDAAKQQHLKVDTGQFGADMQVKLINDGPVTFWLHS</sequence>
<keyword evidence="3" id="KW-0820">tRNA-binding</keyword>
<reference evidence="5" key="1">
    <citation type="submission" date="2016-10" db="EMBL/GenBank/DDBJ databases">
        <authorList>
            <person name="Varghese N."/>
            <person name="Submissions S."/>
        </authorList>
    </citation>
    <scope>NUCLEOTIDE SEQUENCE [LARGE SCALE GENOMIC DNA]</scope>
    <source>
        <strain evidence="5">DSM 11578</strain>
    </source>
</reference>
<dbReference type="EC" id="3.1.1.-" evidence="3"/>
<dbReference type="SUPFAM" id="SSF69500">
    <property type="entry name" value="DTD-like"/>
    <property type="match status" value="1"/>
</dbReference>
<dbReference type="PANTHER" id="PTHR10472">
    <property type="entry name" value="D-TYROSYL-TRNA TYR DEACYLASE"/>
    <property type="match status" value="1"/>
</dbReference>
<dbReference type="InterPro" id="IPR003732">
    <property type="entry name" value="Daa-tRNA_deacyls_DTD"/>
</dbReference>
<feature type="short sequence motif" description="Gly-cisPro motif, important for rejection of L-amino acids" evidence="3">
    <location>
        <begin position="137"/>
        <end position="138"/>
    </location>
</feature>
<evidence type="ECO:0000256" key="3">
    <source>
        <dbReference type="HAMAP-Rule" id="MF_00518"/>
    </source>
</evidence>
<comment type="function">
    <text evidence="3">An aminoacyl-tRNA editing enzyme that deacylates mischarged D-aminoacyl-tRNAs. Also deacylates mischarged glycyl-tRNA(Ala), protecting cells against glycine mischarging by AlaRS. Acts via tRNA-based rather than protein-based catalysis; rejects L-amino acids rather than detecting D-amino acids in the active site. By recycling D-aminoacyl-tRNA to D-amino acids and free tRNA molecules, this enzyme counteracts the toxicity associated with the formation of D-aminoacyl-tRNA entities in vivo and helps enforce protein L-homochirality.</text>
</comment>
<dbReference type="AlphaFoldDB" id="A0A1I3URS5"/>
<evidence type="ECO:0000256" key="1">
    <source>
        <dbReference type="ARBA" id="ARBA00009673"/>
    </source>
</evidence>
<dbReference type="FunFam" id="3.50.80.10:FF:000001">
    <property type="entry name" value="D-aminoacyl-tRNA deacylase"/>
    <property type="match status" value="1"/>
</dbReference>
<dbReference type="GO" id="GO:0005737">
    <property type="term" value="C:cytoplasm"/>
    <property type="evidence" value="ECO:0007669"/>
    <property type="project" value="UniProtKB-SubCell"/>
</dbReference>
<dbReference type="OrthoDB" id="9801395at2"/>
<dbReference type="HAMAP" id="MF_00518">
    <property type="entry name" value="Deacylase_Dtd"/>
    <property type="match status" value="1"/>
</dbReference>
<dbReference type="EMBL" id="FOSH01000002">
    <property type="protein sequence ID" value="SFJ85453.1"/>
    <property type="molecule type" value="Genomic_DNA"/>
</dbReference>
<dbReference type="Pfam" id="PF02580">
    <property type="entry name" value="Tyr_Deacylase"/>
    <property type="match status" value="1"/>
</dbReference>
<keyword evidence="2 3" id="KW-0378">Hydrolase</keyword>
<dbReference type="NCBIfam" id="TIGR00256">
    <property type="entry name" value="D-aminoacyl-tRNA deacylase"/>
    <property type="match status" value="1"/>
</dbReference>
<keyword evidence="3" id="KW-0694">RNA-binding</keyword>
<dbReference type="GO" id="GO:0043908">
    <property type="term" value="F:Ser(Gly)-tRNA(Ala) hydrolase activity"/>
    <property type="evidence" value="ECO:0007669"/>
    <property type="project" value="UniProtKB-UniRule"/>
</dbReference>
<dbReference type="InterPro" id="IPR023509">
    <property type="entry name" value="DTD-like_sf"/>
</dbReference>
<evidence type="ECO:0000313" key="5">
    <source>
        <dbReference type="Proteomes" id="UP000198924"/>
    </source>
</evidence>
<dbReference type="GO" id="GO:0000049">
    <property type="term" value="F:tRNA binding"/>
    <property type="evidence" value="ECO:0007669"/>
    <property type="project" value="UniProtKB-UniRule"/>
</dbReference>
<keyword evidence="3" id="KW-0963">Cytoplasm</keyword>
<dbReference type="GO" id="GO:0051500">
    <property type="term" value="F:D-tyrosyl-tRNA(Tyr) deacylase activity"/>
    <property type="evidence" value="ECO:0007669"/>
    <property type="project" value="TreeGrafter"/>
</dbReference>
<comment type="subunit">
    <text evidence="3">Homodimer.</text>
</comment>
<organism evidence="4 5">
    <name type="scientific">Methylophaga sulfidovorans</name>
    <dbReference type="NCBI Taxonomy" id="45496"/>
    <lineage>
        <taxon>Bacteria</taxon>
        <taxon>Pseudomonadati</taxon>
        <taxon>Pseudomonadota</taxon>
        <taxon>Gammaproteobacteria</taxon>
        <taxon>Thiotrichales</taxon>
        <taxon>Piscirickettsiaceae</taxon>
        <taxon>Methylophaga</taxon>
    </lineage>
</organism>
<dbReference type="PANTHER" id="PTHR10472:SF5">
    <property type="entry name" value="D-AMINOACYL-TRNA DEACYLASE 1"/>
    <property type="match status" value="1"/>
</dbReference>
<dbReference type="Proteomes" id="UP000198924">
    <property type="component" value="Unassembled WGS sequence"/>
</dbReference>
<comment type="similarity">
    <text evidence="1 3">Belongs to the DTD family.</text>
</comment>
<comment type="catalytic activity">
    <reaction evidence="3">
        <text>glycyl-tRNA(Ala) + H2O = tRNA(Ala) + glycine + H(+)</text>
        <dbReference type="Rhea" id="RHEA:53744"/>
        <dbReference type="Rhea" id="RHEA-COMP:9657"/>
        <dbReference type="Rhea" id="RHEA-COMP:13640"/>
        <dbReference type="ChEBI" id="CHEBI:15377"/>
        <dbReference type="ChEBI" id="CHEBI:15378"/>
        <dbReference type="ChEBI" id="CHEBI:57305"/>
        <dbReference type="ChEBI" id="CHEBI:78442"/>
        <dbReference type="ChEBI" id="CHEBI:78522"/>
    </reaction>
</comment>
<comment type="domain">
    <text evidence="3">A Gly-cisPro motif from one monomer fits into the active site of the other monomer to allow specific chiral rejection of L-amino acids.</text>
</comment>
<gene>
    <name evidence="3" type="primary">dtd</name>
    <name evidence="4" type="ORF">SAMN04488079_10271</name>
</gene>
<dbReference type="GO" id="GO:0106026">
    <property type="term" value="F:Gly-tRNA(Ala) deacylase activity"/>
    <property type="evidence" value="ECO:0007669"/>
    <property type="project" value="UniProtKB-UniRule"/>
</dbReference>
<dbReference type="Gene3D" id="3.50.80.10">
    <property type="entry name" value="D-tyrosyl-tRNA(Tyr) deacylase"/>
    <property type="match status" value="1"/>
</dbReference>
<dbReference type="RefSeq" id="WP_091711468.1">
    <property type="nucleotide sequence ID" value="NZ_FOSH01000002.1"/>
</dbReference>
<comment type="catalytic activity">
    <reaction evidence="3">
        <text>a D-aminoacyl-tRNA + H2O = a tRNA + a D-alpha-amino acid + H(+)</text>
        <dbReference type="Rhea" id="RHEA:13953"/>
        <dbReference type="Rhea" id="RHEA-COMP:10123"/>
        <dbReference type="Rhea" id="RHEA-COMP:10124"/>
        <dbReference type="ChEBI" id="CHEBI:15377"/>
        <dbReference type="ChEBI" id="CHEBI:15378"/>
        <dbReference type="ChEBI" id="CHEBI:59871"/>
        <dbReference type="ChEBI" id="CHEBI:78442"/>
        <dbReference type="ChEBI" id="CHEBI:79333"/>
        <dbReference type="EC" id="3.1.1.96"/>
    </reaction>
</comment>
<dbReference type="EC" id="3.1.1.96" evidence="3"/>
<accession>A0A1I3URS5</accession>
<evidence type="ECO:0000256" key="2">
    <source>
        <dbReference type="ARBA" id="ARBA00022801"/>
    </source>
</evidence>
<dbReference type="GO" id="GO:0019478">
    <property type="term" value="P:D-amino acid catabolic process"/>
    <property type="evidence" value="ECO:0007669"/>
    <property type="project" value="UniProtKB-UniRule"/>
</dbReference>
<dbReference type="STRING" id="45496.SAMN04488079_10271"/>
<proteinExistence type="inferred from homology"/>
<protein>
    <recommendedName>
        <fullName evidence="3">D-aminoacyl-tRNA deacylase</fullName>
        <shortName evidence="3">DTD</shortName>
        <ecNumber evidence="3">3.1.1.96</ecNumber>
    </recommendedName>
    <alternativeName>
        <fullName evidence="3">Gly-tRNA(Ala) deacylase</fullName>
        <ecNumber evidence="3">3.1.1.-</ecNumber>
    </alternativeName>
</protein>
<evidence type="ECO:0000313" key="4">
    <source>
        <dbReference type="EMBL" id="SFJ85453.1"/>
    </source>
</evidence>
<keyword evidence="5" id="KW-1185">Reference proteome</keyword>
<comment type="subcellular location">
    <subcellularLocation>
        <location evidence="3">Cytoplasm</location>
    </subcellularLocation>
</comment>
<name>A0A1I3URS5_9GAMM</name>